<proteinExistence type="predicted"/>
<dbReference type="Pfam" id="PF03754">
    <property type="entry name" value="At2g31720-like"/>
    <property type="match status" value="1"/>
</dbReference>
<keyword evidence="2" id="KW-0805">Transcription regulation</keyword>
<dbReference type="Gene3D" id="2.40.330.10">
    <property type="entry name" value="DNA-binding pseudobarrel domain"/>
    <property type="match status" value="1"/>
</dbReference>
<comment type="caution">
    <text evidence="7">The sequence shown here is derived from an EMBL/GenBank/DDBJ whole genome shotgun (WGS) entry which is preliminary data.</text>
</comment>
<reference evidence="7 8" key="1">
    <citation type="submission" date="2024-11" db="EMBL/GenBank/DDBJ databases">
        <title>A near-complete genome assembly of Cinchona calisaya.</title>
        <authorList>
            <person name="Lian D.C."/>
            <person name="Zhao X.W."/>
            <person name="Wei L."/>
        </authorList>
    </citation>
    <scope>NUCLEOTIDE SEQUENCE [LARGE SCALE GENOMIC DNA]</scope>
    <source>
        <tissue evidence="7">Nenye</tissue>
    </source>
</reference>
<dbReference type="EMBL" id="JBJUIK010000011">
    <property type="protein sequence ID" value="KAL3512748.1"/>
    <property type="molecule type" value="Genomic_DNA"/>
</dbReference>
<evidence type="ECO:0000313" key="7">
    <source>
        <dbReference type="EMBL" id="KAL3512748.1"/>
    </source>
</evidence>
<dbReference type="PANTHER" id="PTHR31541">
    <property type="entry name" value="B3 DOMAIN PLANT PROTEIN-RELATED"/>
    <property type="match status" value="1"/>
</dbReference>
<keyword evidence="5" id="KW-0539">Nucleus</keyword>
<keyword evidence="3" id="KW-0238">DNA-binding</keyword>
<dbReference type="GO" id="GO:0003677">
    <property type="term" value="F:DNA binding"/>
    <property type="evidence" value="ECO:0007669"/>
    <property type="project" value="UniProtKB-KW"/>
</dbReference>
<dbReference type="InterPro" id="IPR005508">
    <property type="entry name" value="At2g31720-like"/>
</dbReference>
<dbReference type="InterPro" id="IPR015300">
    <property type="entry name" value="DNA-bd_pseudobarrel_sf"/>
</dbReference>
<comment type="subcellular location">
    <subcellularLocation>
        <location evidence="1">Nucleus</location>
    </subcellularLocation>
</comment>
<accession>A0ABD2Z4Q5</accession>
<feature type="region of interest" description="Disordered" evidence="6">
    <location>
        <begin position="398"/>
        <end position="419"/>
    </location>
</feature>
<organism evidence="7 8">
    <name type="scientific">Cinchona calisaya</name>
    <dbReference type="NCBI Taxonomy" id="153742"/>
    <lineage>
        <taxon>Eukaryota</taxon>
        <taxon>Viridiplantae</taxon>
        <taxon>Streptophyta</taxon>
        <taxon>Embryophyta</taxon>
        <taxon>Tracheophyta</taxon>
        <taxon>Spermatophyta</taxon>
        <taxon>Magnoliopsida</taxon>
        <taxon>eudicotyledons</taxon>
        <taxon>Gunneridae</taxon>
        <taxon>Pentapetalae</taxon>
        <taxon>asterids</taxon>
        <taxon>lamiids</taxon>
        <taxon>Gentianales</taxon>
        <taxon>Rubiaceae</taxon>
        <taxon>Cinchonoideae</taxon>
        <taxon>Cinchoneae</taxon>
        <taxon>Cinchona</taxon>
    </lineage>
</organism>
<evidence type="ECO:0000256" key="2">
    <source>
        <dbReference type="ARBA" id="ARBA00023015"/>
    </source>
</evidence>
<evidence type="ECO:0000256" key="5">
    <source>
        <dbReference type="ARBA" id="ARBA00023242"/>
    </source>
</evidence>
<evidence type="ECO:0000256" key="6">
    <source>
        <dbReference type="SAM" id="MobiDB-lite"/>
    </source>
</evidence>
<protein>
    <recommendedName>
        <fullName evidence="9">TF-B3 domain-containing protein</fullName>
    </recommendedName>
</protein>
<keyword evidence="4" id="KW-0804">Transcription</keyword>
<dbReference type="AlphaFoldDB" id="A0ABD2Z4Q5"/>
<keyword evidence="8" id="KW-1185">Reference proteome</keyword>
<evidence type="ECO:0000256" key="4">
    <source>
        <dbReference type="ARBA" id="ARBA00023163"/>
    </source>
</evidence>
<name>A0ABD2Z4Q5_9GENT</name>
<gene>
    <name evidence="7" type="ORF">ACH5RR_025465</name>
</gene>
<dbReference type="SUPFAM" id="SSF101936">
    <property type="entry name" value="DNA-binding pseudobarrel domain"/>
    <property type="match status" value="1"/>
</dbReference>
<dbReference type="PANTHER" id="PTHR31541:SF25">
    <property type="entry name" value="GAMMA-GLIADIN B"/>
    <property type="match status" value="1"/>
</dbReference>
<evidence type="ECO:0000313" key="8">
    <source>
        <dbReference type="Proteomes" id="UP001630127"/>
    </source>
</evidence>
<sequence length="419" mass="47455">MAKFMEESSIFKRDGSCTRKRTITDNMGKVPGTNKRHVDKFITEYDNINADDGLLSREEILKRERLLKKPIETCYYNTSYRQEKRVEKWKERAATTVMRERSSDKEFYDDEEFDDDEEFNVVDYSIKQKEGYNNKEVKKGKKNTRKKGSDDDGRKKKKKKVYEGPNPPPELPAEVKNLIAKKAREKGGSVDGEAILVIQKALHESDIARQQNRFTIPTKKMEVSSFLFDNEEAYINSRKDGKHHNFMEVDIIEPSRRVKNVHLSKWTMNKISGKPSVSYVLNGDWKDLVPFNRLRVDDVVQLWAVRIDRELCFAFVIISRGGEDNTSISTSDEFKASTSGAAAEASIGLKEECDVFKASSSGVAAEASIDPEEECDEFKASLSGAAAEASIDPEKECDEFIASSSGRATAEASIDPEDE</sequence>
<feature type="region of interest" description="Disordered" evidence="6">
    <location>
        <begin position="133"/>
        <end position="173"/>
    </location>
</feature>
<evidence type="ECO:0000256" key="3">
    <source>
        <dbReference type="ARBA" id="ARBA00023125"/>
    </source>
</evidence>
<evidence type="ECO:0008006" key="9">
    <source>
        <dbReference type="Google" id="ProtNLM"/>
    </source>
</evidence>
<dbReference type="GO" id="GO:0005634">
    <property type="term" value="C:nucleus"/>
    <property type="evidence" value="ECO:0007669"/>
    <property type="project" value="UniProtKB-SubCell"/>
</dbReference>
<dbReference type="Proteomes" id="UP001630127">
    <property type="component" value="Unassembled WGS sequence"/>
</dbReference>
<evidence type="ECO:0000256" key="1">
    <source>
        <dbReference type="ARBA" id="ARBA00004123"/>
    </source>
</evidence>